<keyword evidence="6" id="KW-0964">Secreted</keyword>
<keyword evidence="14" id="KW-1015">Disulfide bond</keyword>
<dbReference type="GO" id="GO:0035692">
    <property type="term" value="C:macrophage migration inhibitory factor receptor complex"/>
    <property type="evidence" value="ECO:0007669"/>
    <property type="project" value="TreeGrafter"/>
</dbReference>
<evidence type="ECO:0000256" key="27">
    <source>
        <dbReference type="SAM" id="Phobius"/>
    </source>
</evidence>
<dbReference type="Proteomes" id="UP000000715">
    <property type="component" value="Unplaced"/>
</dbReference>
<evidence type="ECO:0000256" key="16">
    <source>
        <dbReference type="ARBA" id="ARBA00023180"/>
    </source>
</evidence>
<dbReference type="PROSITE" id="PS01241">
    <property type="entry name" value="LINK_1"/>
    <property type="match status" value="1"/>
</dbReference>
<keyword evidence="15" id="KW-0675">Receptor</keyword>
<comment type="subunit">
    <text evidence="24">Interacts with PKN2. Interacts with TIAM1 and TIAM2. Interacts with HA, as well as other glycosaminoglycans, collagen, laminin, and fibronectin via its N-terminal segment. Interacts with UNC119. Interacts with PDPN (via extracellular domain); this interaction is required for PDPN-mediated directional migration and regulation of lamellipodia extension/stabilization during cell spreading and migration. Interacts with RDX, EZR and MSN. Interacts with EGFR. Interacts with CD74; this complex is essential for the MIF-induced signaling cascade that results in B cell survival.</text>
</comment>
<evidence type="ECO:0000256" key="5">
    <source>
        <dbReference type="ARBA" id="ARBA00022475"/>
    </source>
</evidence>
<protein>
    <recommendedName>
        <fullName evidence="4">CD44 antigen</fullName>
    </recommendedName>
    <alternativeName>
        <fullName evidence="22">GP90 lymphocyte homing/adhesion receptor</fullName>
    </alternativeName>
    <alternativeName>
        <fullName evidence="21">HUTCH-I</fullName>
    </alternativeName>
    <alternativeName>
        <fullName evidence="23">Hermes antigen</fullName>
    </alternativeName>
    <alternativeName>
        <fullName evidence="20">Hyaluronate receptor</fullName>
    </alternativeName>
    <alternativeName>
        <fullName evidence="18">Phagocytic glycoprotein 1</fullName>
    </alternativeName>
    <alternativeName>
        <fullName evidence="19">Phagocytic glycoprotein I</fullName>
    </alternativeName>
</protein>
<feature type="domain" description="Link" evidence="29">
    <location>
        <begin position="32"/>
        <end position="120"/>
    </location>
</feature>
<keyword evidence="12 27" id="KW-1133">Transmembrane helix</keyword>
<dbReference type="InterPro" id="IPR000538">
    <property type="entry name" value="Link_dom"/>
</dbReference>
<keyword evidence="5" id="KW-1003">Cell membrane</keyword>
<evidence type="ECO:0000256" key="14">
    <source>
        <dbReference type="ARBA" id="ARBA00023157"/>
    </source>
</evidence>
<keyword evidence="13 27" id="KW-0472">Membrane</keyword>
<dbReference type="RefSeq" id="XP_044921971.1">
    <property type="nucleotide sequence ID" value="XM_045066036.1"/>
</dbReference>
<dbReference type="SMART" id="SM00445">
    <property type="entry name" value="LINK"/>
    <property type="match status" value="1"/>
</dbReference>
<evidence type="ECO:0000256" key="19">
    <source>
        <dbReference type="ARBA" id="ARBA00029928"/>
    </source>
</evidence>
<evidence type="ECO:0000256" key="11">
    <source>
        <dbReference type="ARBA" id="ARBA00022974"/>
    </source>
</evidence>
<keyword evidence="9 28" id="KW-0732">Signal</keyword>
<keyword evidence="16" id="KW-0325">Glycoprotein</keyword>
<dbReference type="GO" id="GO:0070374">
    <property type="term" value="P:positive regulation of ERK1 and ERK2 cascade"/>
    <property type="evidence" value="ECO:0007669"/>
    <property type="project" value="TreeGrafter"/>
</dbReference>
<evidence type="ECO:0000256" key="1">
    <source>
        <dbReference type="ARBA" id="ARBA00004105"/>
    </source>
</evidence>
<sequence length="485" mass="53120">MDKFWGRFAWGLCLLQLSLAQIDLNITCRYAGVFHVEKNGRYSISKTEAPDLCKAFNSSLPTMDQMEKALKVGFETCRYGFIEGHVVIPRIHPNSICAANNTGVYILTSNTSQYDTYCFNASAPPEEDCTSVTHLPNAFEGPITITIVNRDGTRYSQTGEYRTNPEDINPSTPADDDVSSGSSSERSTSGGYVFHTLLPTVYPTQNQDSTGVSDNPENTPITTLMSTSGTSPKTATKRREAQDWLSWWFQPSESKNHLHTTTIMTGTDSNIISAGWEPTEENEDERDKHPSYSGSGIDDDEDFISSTIPTTPRLFSHPKQNQDWTSRSPGESNPEVLLQTTTRMTEDQDSSVHPSGTSHTTHGSESAGHSSGSQEGGANTTSGPMRKPQIPEWLIILASLLALALILAVCIAVNSRRRCGQKKKLVINNGNGAVGDRKPSGINGEASKSQEMVHLVNKEPSETPDQFMTADETRNLQNVDMKIGV</sequence>
<name>A0A8U0UPS0_MUSPF</name>
<dbReference type="PANTHER" id="PTHR10225:SF6">
    <property type="entry name" value="CD44 ANTIGEN"/>
    <property type="match status" value="1"/>
</dbReference>
<feature type="signal peptide" evidence="28">
    <location>
        <begin position="1"/>
        <end position="20"/>
    </location>
</feature>
<dbReference type="CDD" id="cd03516">
    <property type="entry name" value="Link_domain_CD44_like"/>
    <property type="match status" value="1"/>
</dbReference>
<feature type="compositionally biased region" description="Polar residues" evidence="26">
    <location>
        <begin position="202"/>
        <end position="234"/>
    </location>
</feature>
<keyword evidence="17" id="KW-0966">Cell projection</keyword>
<dbReference type="PRINTS" id="PR00658">
    <property type="entry name" value="CD44"/>
</dbReference>
<organism evidence="30 31">
    <name type="scientific">Mustela putorius furo</name>
    <name type="common">European domestic ferret</name>
    <name type="synonym">Mustela furo</name>
    <dbReference type="NCBI Taxonomy" id="9669"/>
    <lineage>
        <taxon>Eukaryota</taxon>
        <taxon>Metazoa</taxon>
        <taxon>Chordata</taxon>
        <taxon>Craniata</taxon>
        <taxon>Vertebrata</taxon>
        <taxon>Euteleostomi</taxon>
        <taxon>Mammalia</taxon>
        <taxon>Eutheria</taxon>
        <taxon>Laurasiatheria</taxon>
        <taxon>Carnivora</taxon>
        <taxon>Caniformia</taxon>
        <taxon>Musteloidea</taxon>
        <taxon>Mustelidae</taxon>
        <taxon>Mustelinae</taxon>
        <taxon>Mustela</taxon>
    </lineage>
</organism>
<feature type="region of interest" description="Disordered" evidence="26">
    <location>
        <begin position="269"/>
        <end position="385"/>
    </location>
</feature>
<evidence type="ECO:0000256" key="24">
    <source>
        <dbReference type="ARBA" id="ARBA00065352"/>
    </source>
</evidence>
<dbReference type="GO" id="GO:0009653">
    <property type="term" value="P:anatomical structure morphogenesis"/>
    <property type="evidence" value="ECO:0007669"/>
    <property type="project" value="UniProtKB-ARBA"/>
</dbReference>
<dbReference type="GO" id="GO:0005576">
    <property type="term" value="C:extracellular region"/>
    <property type="evidence" value="ECO:0007669"/>
    <property type="project" value="UniProtKB-SubCell"/>
</dbReference>
<gene>
    <name evidence="31" type="primary">CD44</name>
</gene>
<dbReference type="Gene3D" id="3.10.100.10">
    <property type="entry name" value="Mannose-Binding Protein A, subunit A"/>
    <property type="match status" value="1"/>
</dbReference>
<evidence type="ECO:0000256" key="9">
    <source>
        <dbReference type="ARBA" id="ARBA00022729"/>
    </source>
</evidence>
<comment type="subcellular location">
    <subcellularLocation>
        <location evidence="2">Cell membrane</location>
        <topology evidence="2">Single-pass type I membrane protein</topology>
    </subcellularLocation>
    <subcellularLocation>
        <location evidence="1">Cell projection</location>
        <location evidence="1">Microvillus</location>
    </subcellularLocation>
    <subcellularLocation>
        <location evidence="3">Secreted</location>
    </subcellularLocation>
</comment>
<dbReference type="InterPro" id="IPR001231">
    <property type="entry name" value="CD44_antigen"/>
</dbReference>
<dbReference type="GO" id="GO:0005902">
    <property type="term" value="C:microvillus"/>
    <property type="evidence" value="ECO:0007669"/>
    <property type="project" value="UniProtKB-SubCell"/>
</dbReference>
<evidence type="ECO:0000256" key="23">
    <source>
        <dbReference type="ARBA" id="ARBA00032917"/>
    </source>
</evidence>
<dbReference type="Pfam" id="PF00193">
    <property type="entry name" value="Xlink"/>
    <property type="match status" value="1"/>
</dbReference>
<dbReference type="CTD" id="960"/>
<dbReference type="GO" id="GO:0042981">
    <property type="term" value="P:regulation of apoptotic process"/>
    <property type="evidence" value="ECO:0007669"/>
    <property type="project" value="UniProtKB-ARBA"/>
</dbReference>
<dbReference type="FunFam" id="3.10.100.10:FF:000004">
    <property type="entry name" value="CD44 antigen isoform X2"/>
    <property type="match status" value="1"/>
</dbReference>
<evidence type="ECO:0000256" key="22">
    <source>
        <dbReference type="ARBA" id="ARBA00032514"/>
    </source>
</evidence>
<dbReference type="GO" id="GO:0004896">
    <property type="term" value="F:cytokine receptor activity"/>
    <property type="evidence" value="ECO:0007669"/>
    <property type="project" value="TreeGrafter"/>
</dbReference>
<dbReference type="InterPro" id="IPR016186">
    <property type="entry name" value="C-type_lectin-like/link_sf"/>
</dbReference>
<evidence type="ECO:0000256" key="18">
    <source>
        <dbReference type="ARBA" id="ARBA00029917"/>
    </source>
</evidence>
<evidence type="ECO:0000256" key="20">
    <source>
        <dbReference type="ARBA" id="ARBA00031179"/>
    </source>
</evidence>
<evidence type="ECO:0000256" key="26">
    <source>
        <dbReference type="SAM" id="MobiDB-lite"/>
    </source>
</evidence>
<evidence type="ECO:0000256" key="4">
    <source>
        <dbReference type="ARBA" id="ARBA00020474"/>
    </source>
</evidence>
<evidence type="ECO:0000256" key="7">
    <source>
        <dbReference type="ARBA" id="ARBA00022553"/>
    </source>
</evidence>
<reference evidence="31" key="1">
    <citation type="submission" date="2025-08" db="UniProtKB">
        <authorList>
            <consortium name="RefSeq"/>
        </authorList>
    </citation>
    <scope>IDENTIFICATION</scope>
    <source>
        <tissue evidence="31">Brain</tissue>
    </source>
</reference>
<evidence type="ECO:0000256" key="6">
    <source>
        <dbReference type="ARBA" id="ARBA00022525"/>
    </source>
</evidence>
<dbReference type="InterPro" id="IPR043210">
    <property type="entry name" value="CD44_antigen-like"/>
</dbReference>
<dbReference type="GeneID" id="101687039"/>
<dbReference type="GO" id="GO:0006954">
    <property type="term" value="P:inflammatory response"/>
    <property type="evidence" value="ECO:0007669"/>
    <property type="project" value="TreeGrafter"/>
</dbReference>
<evidence type="ECO:0000256" key="17">
    <source>
        <dbReference type="ARBA" id="ARBA00023273"/>
    </source>
</evidence>
<keyword evidence="30" id="KW-1185">Reference proteome</keyword>
<accession>A0A8U0UPS0</accession>
<evidence type="ECO:0000313" key="30">
    <source>
        <dbReference type="Proteomes" id="UP000000715"/>
    </source>
</evidence>
<evidence type="ECO:0000313" key="31">
    <source>
        <dbReference type="RefSeq" id="XP_044921971.1"/>
    </source>
</evidence>
<feature type="transmembrane region" description="Helical" evidence="27">
    <location>
        <begin position="393"/>
        <end position="414"/>
    </location>
</feature>
<keyword evidence="11" id="KW-0654">Proteoglycan</keyword>
<evidence type="ECO:0000256" key="10">
    <source>
        <dbReference type="ARBA" id="ARBA00022889"/>
    </source>
</evidence>
<evidence type="ECO:0000256" key="2">
    <source>
        <dbReference type="ARBA" id="ARBA00004251"/>
    </source>
</evidence>
<feature type="region of interest" description="Disordered" evidence="26">
    <location>
        <begin position="156"/>
        <end position="190"/>
    </location>
</feature>
<evidence type="ECO:0000256" key="8">
    <source>
        <dbReference type="ARBA" id="ARBA00022692"/>
    </source>
</evidence>
<evidence type="ECO:0000256" key="28">
    <source>
        <dbReference type="SAM" id="SignalP"/>
    </source>
</evidence>
<keyword evidence="8 27" id="KW-0812">Transmembrane</keyword>
<dbReference type="GO" id="GO:0007155">
    <property type="term" value="P:cell adhesion"/>
    <property type="evidence" value="ECO:0007669"/>
    <property type="project" value="UniProtKB-KW"/>
</dbReference>
<dbReference type="PANTHER" id="PTHR10225">
    <property type="entry name" value="HYALURONAN RECEPTOR"/>
    <property type="match status" value="1"/>
</dbReference>
<feature type="region of interest" description="Disordered" evidence="26">
    <location>
        <begin position="202"/>
        <end position="237"/>
    </location>
</feature>
<dbReference type="GO" id="GO:0005540">
    <property type="term" value="F:hyaluronic acid binding"/>
    <property type="evidence" value="ECO:0007669"/>
    <property type="project" value="InterPro"/>
</dbReference>
<proteinExistence type="predicted"/>
<evidence type="ECO:0000259" key="29">
    <source>
        <dbReference type="PROSITE" id="PS50963"/>
    </source>
</evidence>
<evidence type="ECO:0000256" key="25">
    <source>
        <dbReference type="PROSITE-ProRule" id="PRU00323"/>
    </source>
</evidence>
<dbReference type="InterPro" id="IPR016187">
    <property type="entry name" value="CTDL_fold"/>
</dbReference>
<dbReference type="GO" id="GO:0009986">
    <property type="term" value="C:cell surface"/>
    <property type="evidence" value="ECO:0007669"/>
    <property type="project" value="UniProtKB-ARBA"/>
</dbReference>
<dbReference type="AlphaFoldDB" id="A0A8U0UPS0"/>
<evidence type="ECO:0000256" key="15">
    <source>
        <dbReference type="ARBA" id="ARBA00023170"/>
    </source>
</evidence>
<feature type="compositionally biased region" description="Low complexity" evidence="26">
    <location>
        <begin position="179"/>
        <end position="190"/>
    </location>
</feature>
<feature type="compositionally biased region" description="Low complexity" evidence="26">
    <location>
        <begin position="351"/>
        <end position="373"/>
    </location>
</feature>
<dbReference type="PRINTS" id="PR01265">
    <property type="entry name" value="LINKMODULE"/>
</dbReference>
<dbReference type="PROSITE" id="PS50963">
    <property type="entry name" value="LINK_2"/>
    <property type="match status" value="1"/>
</dbReference>
<evidence type="ECO:0000256" key="13">
    <source>
        <dbReference type="ARBA" id="ARBA00023136"/>
    </source>
</evidence>
<evidence type="ECO:0000256" key="12">
    <source>
        <dbReference type="ARBA" id="ARBA00022989"/>
    </source>
</evidence>
<dbReference type="GO" id="GO:0048731">
    <property type="term" value="P:system development"/>
    <property type="evidence" value="ECO:0007669"/>
    <property type="project" value="UniProtKB-ARBA"/>
</dbReference>
<keyword evidence="10" id="KW-0130">Cell adhesion</keyword>
<dbReference type="GO" id="GO:0016323">
    <property type="term" value="C:basolateral plasma membrane"/>
    <property type="evidence" value="ECO:0007669"/>
    <property type="project" value="TreeGrafter"/>
</dbReference>
<comment type="caution">
    <text evidence="25">Lacks conserved residue(s) required for the propagation of feature annotation.</text>
</comment>
<evidence type="ECO:0000256" key="21">
    <source>
        <dbReference type="ARBA" id="ARBA00031823"/>
    </source>
</evidence>
<feature type="compositionally biased region" description="Polar residues" evidence="26">
    <location>
        <begin position="318"/>
        <end position="331"/>
    </location>
</feature>
<keyword evidence="7" id="KW-0597">Phosphoprotein</keyword>
<dbReference type="SUPFAM" id="SSF56436">
    <property type="entry name" value="C-type lectin-like"/>
    <property type="match status" value="1"/>
</dbReference>
<feature type="chain" id="PRO_5035760282" description="CD44 antigen" evidence="28">
    <location>
        <begin position="21"/>
        <end position="485"/>
    </location>
</feature>
<evidence type="ECO:0000256" key="3">
    <source>
        <dbReference type="ARBA" id="ARBA00004613"/>
    </source>
</evidence>